<reference evidence="5 6" key="1">
    <citation type="journal article" date="2019" name="Sci. Data">
        <title>Hybrid genome assembly and annotation of Danionella translucida.</title>
        <authorList>
            <person name="Kadobianskyi M."/>
            <person name="Schulze L."/>
            <person name="Schuelke M."/>
            <person name="Judkewitz B."/>
        </authorList>
    </citation>
    <scope>NUCLEOTIDE SEQUENCE [LARGE SCALE GENOMIC DNA]</scope>
    <source>
        <strain evidence="5 6">Bolton</strain>
    </source>
</reference>
<feature type="domain" description="Ig-like" evidence="4">
    <location>
        <begin position="1607"/>
        <end position="1687"/>
    </location>
</feature>
<dbReference type="EMBL" id="SRMA01025672">
    <property type="protein sequence ID" value="TRY92143.1"/>
    <property type="molecule type" value="Genomic_DNA"/>
</dbReference>
<gene>
    <name evidence="5" type="ORF">DNTS_031456</name>
</gene>
<comment type="caution">
    <text evidence="5">The sequence shown here is derived from an EMBL/GenBank/DDBJ whole genome shotgun (WGS) entry which is preliminary data.</text>
</comment>
<feature type="region of interest" description="Disordered" evidence="2">
    <location>
        <begin position="1"/>
        <end position="20"/>
    </location>
</feature>
<feature type="region of interest" description="Disordered" evidence="2">
    <location>
        <begin position="198"/>
        <end position="232"/>
    </location>
</feature>
<evidence type="ECO:0000256" key="1">
    <source>
        <dbReference type="ARBA" id="ARBA00023319"/>
    </source>
</evidence>
<feature type="domain" description="Ig-like" evidence="4">
    <location>
        <begin position="2007"/>
        <end position="2087"/>
    </location>
</feature>
<feature type="non-terminal residue" evidence="5">
    <location>
        <position position="1"/>
    </location>
</feature>
<dbReference type="PANTHER" id="PTHR46013">
    <property type="entry name" value="VASCULAR CELL ADHESION MOLECULE 1"/>
    <property type="match status" value="1"/>
</dbReference>
<dbReference type="SMART" id="SM00409">
    <property type="entry name" value="IG"/>
    <property type="match status" value="19"/>
</dbReference>
<feature type="compositionally biased region" description="Basic and acidic residues" evidence="2">
    <location>
        <begin position="1"/>
        <end position="15"/>
    </location>
</feature>
<feature type="domain" description="Ig-like" evidence="4">
    <location>
        <begin position="645"/>
        <end position="720"/>
    </location>
</feature>
<dbReference type="InterPro" id="IPR013106">
    <property type="entry name" value="Ig_V-set"/>
</dbReference>
<dbReference type="SUPFAM" id="SSF48726">
    <property type="entry name" value="Immunoglobulin"/>
    <property type="match status" value="19"/>
</dbReference>
<feature type="domain" description="Ig-like" evidence="4">
    <location>
        <begin position="1012"/>
        <end position="1093"/>
    </location>
</feature>
<feature type="domain" description="Ig-like" evidence="4">
    <location>
        <begin position="469"/>
        <end position="540"/>
    </location>
</feature>
<feature type="domain" description="Ig-like" evidence="4">
    <location>
        <begin position="1406"/>
        <end position="1495"/>
    </location>
</feature>
<feature type="domain" description="Ig-like" evidence="4">
    <location>
        <begin position="2418"/>
        <end position="2490"/>
    </location>
</feature>
<dbReference type="InterPro" id="IPR007110">
    <property type="entry name" value="Ig-like_dom"/>
</dbReference>
<dbReference type="Pfam" id="PF13895">
    <property type="entry name" value="Ig_2"/>
    <property type="match status" value="10"/>
</dbReference>
<feature type="domain" description="Ig-like" evidence="4">
    <location>
        <begin position="1514"/>
        <end position="1587"/>
    </location>
</feature>
<feature type="compositionally biased region" description="Basic and acidic residues" evidence="2">
    <location>
        <begin position="223"/>
        <end position="232"/>
    </location>
</feature>
<feature type="domain" description="Ig-like" evidence="4">
    <location>
        <begin position="838"/>
        <end position="919"/>
    </location>
</feature>
<proteinExistence type="predicted"/>
<organism evidence="5 6">
    <name type="scientific">Danionella cerebrum</name>
    <dbReference type="NCBI Taxonomy" id="2873325"/>
    <lineage>
        <taxon>Eukaryota</taxon>
        <taxon>Metazoa</taxon>
        <taxon>Chordata</taxon>
        <taxon>Craniata</taxon>
        <taxon>Vertebrata</taxon>
        <taxon>Euteleostomi</taxon>
        <taxon>Actinopterygii</taxon>
        <taxon>Neopterygii</taxon>
        <taxon>Teleostei</taxon>
        <taxon>Ostariophysi</taxon>
        <taxon>Cypriniformes</taxon>
        <taxon>Danionidae</taxon>
        <taxon>Danioninae</taxon>
        <taxon>Danionella</taxon>
    </lineage>
</organism>
<evidence type="ECO:0000256" key="3">
    <source>
        <dbReference type="SAM" id="Phobius"/>
    </source>
</evidence>
<evidence type="ECO:0000256" key="2">
    <source>
        <dbReference type="SAM" id="MobiDB-lite"/>
    </source>
</evidence>
<dbReference type="InterPro" id="IPR036179">
    <property type="entry name" value="Ig-like_dom_sf"/>
</dbReference>
<protein>
    <recommendedName>
        <fullName evidence="4">Ig-like domain-containing protein</fullName>
    </recommendedName>
</protein>
<accession>A0A553QQ82</accession>
<dbReference type="InterPro" id="IPR013783">
    <property type="entry name" value="Ig-like_fold"/>
</dbReference>
<keyword evidence="3" id="KW-0812">Transmembrane</keyword>
<dbReference type="Pfam" id="PF00047">
    <property type="entry name" value="ig"/>
    <property type="match status" value="5"/>
</dbReference>
<feature type="domain" description="Ig-like" evidence="4">
    <location>
        <begin position="737"/>
        <end position="829"/>
    </location>
</feature>
<keyword evidence="6" id="KW-1185">Reference proteome</keyword>
<dbReference type="PROSITE" id="PS50835">
    <property type="entry name" value="IG_LIKE"/>
    <property type="match status" value="17"/>
</dbReference>
<sequence length="2559" mass="284373">IETKPESPELTRADAAEEQQISPHAEASGSFTNSAPCPHRALKALRDCDKARSVCWSSAPCTSDLLSTRDGLQEQLLHRTDLSRLLHKNLLLLSECSFGLSESSAGQSVSFSPTASNTAPVRSKQNIPPKIRMMRIEFKAAVKEVPELISMIKQRRVEMCVMCYLELLQELVSLLQETAELWKHLWWLKPRAFSQLMKSSEGERREQSTELTDTDAGDDDEGEKYPHDEDSLRTRRCAFDEGNLGRGETLMGNPGETHVMSLKTVKEHRSRRTLTHTNTNHRRESERETQVPSKYQSLTVSYSPVQKSEKIPHLSVRMLKSQSLLQDSARDYWSGYWGLSSGGMEVLTTRLPLLFLLLVTGVFGLYDVSYGSSEICAVKGSTVIMSCSYNYPDGGTVTRAFWTNTDLKEEGEEFPDLSEDPQFSERVQYLGDEQNKCDLRLRDVREEDAGLYNFRFITDAVGGHWIGTPGVSLSVTDLQVEAPGRVKEGDRVVLSCKSSCDLTEREFIWFRNSKRVTKGIQRDQLLLKSIRREDSGRYKCAQDGELRVSPEVLIDVFYPPSNVSVSVSGSGEVKEGDSVTLSCRADSNPPAKLSWFKRQSYSGSGTFLTVPNISLDDEEAYKCKALNKQGIQYSVPVRINVIYPPRNISVSISGASGADSVTLSCRADSNPPALNFSWFQENGSSAVGSGQSFTALQSGSFYCEAHHPLGSQRSAAVSVSVMSSRTAAPLLFLLMIPWISGQTNLHVRYNHSSICALRSSTVTLMCYYSRSIWIVKGWRRTKPFLNPNQFSDRRYRQGYCYSEYEQCYYLTINQVTEKDSDQYVCAVTHFGRPLPAQPLSLTVTDLQVEAPGEVKEGDQVVLSCKSSCDLTERASFLWFRNSERVTEGIYGQNLILDQVRREDSGGYDCRVDSYSSSVSYLDVQYPPESIVLSVSGSGEIKEGDSVTLNCSSDANPPAQITWFKRAHFLSFGATYTIIRVSPGDRGDYKCEAENIHGIKYSNFVTLNIMYPPKNVSVSISGSAQIEVGDSVSLRCNSDSNPPADRFNWFQDGRFSGTGRTLKILKAQSHNGGKYKCSVSNKHGRRFSDAVTLNVLYPPVKPEITISSGQLKEGDLVTLNCHTDANPPADIYWFKEKKFLGCENVISLKISADDDGKYRCRAVNDIGEQFSEFVTLNVMYPPKSVSVLVGGSIKTSGADSVTLSCSADSNPPVLNFSWFQENGSSAVGSGQSFTALQSGSFYCEAHHPLGSQRSAAVSVSGGGLEESSSDHSINNNALPFSVRKADGKSLLFLIAMVSAGLLVIFIVTITIVTMKVLNRRAAVHEYENENPGAHVYTALDLRTRSSELYDTLITVHLRPSLHQSLSPEYENTPYLGSVFDSWIRFSGGMVARLRLLLLLMIHRVYGSSVYRVSYGSPEVCAVEGSTVTMSCSFVYPSGSSIVRVNWSKKDHSAPYREFPDLSEDPQFSERVQYLGDKQQKCDLRLRDVRQEDAGLYYFRIDIIQVKWADVTVNVPAGVSLSVTDLQVEAPGGVKEGDRVVLSCKSSCDLTKRAPFIWFRNSERVTEGIQRNQLLLRSIRREDSGRYQCALDGELCISPEVHMKVLYPPSRVSVSVSPSGKIFEGDTVTLTCSTDSNPPAKLSWFKEGSFLQSGATYSFNNATSQSSGRFHCSARNKHGSQDSSAVDINVLSGQHVEVDVHLITEASAIIFICFVIILILFLIKRKYQKPVYENPTANTYTVLDPRSRSSDVYHSLMVHSTPAGSSVYENLSPLSARSLLAAVVFAMETSVRVGFLLSLMFLLMIHGSRTLYFTVKYETSYICAHEGSTVTIRCSYSFPLTYKVDKTFWTKSLVEDKNGDYLDLSEDPEYQQRIQYFGDNRSRCGLILNHVKKEDELEYYFSLFVKNGQNHEPFLGSPGVTLSVTDLQVEAPGRVKEGDRVVLSCKSSCYLMEKVFIWFKNSQRVIEGISGNKLILKPARREDSGRYQCALDGELGSSPEAMIDVLYAPKRISASIIGPLVITEGASVTLSCSSDSNPQAELSWFGGGNLLDSGRLFRISKISSMDSGKYRCRARNELGEAYSDPLIINVMYPPKNVLVSVSGSGEILEGDPVTLSCSADSNPPTLKFSWFKAKMLIASGNIYRFKKISFNDSGEYRCKAYNDHGVKYSHPVNLNVWYAPRHVSASVSGSGSVWLADSVTLSCRADSNPPALNFSWFQENRSSAVGSGQSFTALQSGSFYCEAHNPLGSQRSAAVLVDVKDQHWKIYHTTIVVSLCGLVAAVLIALVTCYFRKKRKPQVEPPTNPPVNISTTFGPSDTASELYLNADDVCPGPRNYSLSDYENFPDHDTPTYHRASKRLLVESRAKVKEQQCEDVLAEHTWPEYWKKCDLSLRDVRLEDAGVYYFRFITNAVDGKWTGTPGVSLSVTDLQVEAPGKVKEGDWVVLSCKSSCSLTEKAPFIWFRNSERVTKGIQRNKLHLRSIRREDSGRYQCAQAGASRSPEVLIDVFFSMISSDDSGEYMCEATNEIRGMSSNPVAGAVCASLLITCYKRYSCVSQERRF</sequence>
<dbReference type="InterPro" id="IPR013151">
    <property type="entry name" value="Immunoglobulin_dom"/>
</dbReference>
<feature type="domain" description="Ig-like" evidence="4">
    <location>
        <begin position="1181"/>
        <end position="1259"/>
    </location>
</feature>
<name>A0A553QQ82_9TELE</name>
<dbReference type="SMART" id="SM00408">
    <property type="entry name" value="IGc2"/>
    <property type="match status" value="13"/>
</dbReference>
<keyword evidence="1" id="KW-0393">Immunoglobulin domain</keyword>
<feature type="domain" description="Ig-like" evidence="4">
    <location>
        <begin position="1916"/>
        <end position="2002"/>
    </location>
</feature>
<feature type="domain" description="Ig-like" evidence="4">
    <location>
        <begin position="2178"/>
        <end position="2255"/>
    </location>
</feature>
<dbReference type="OrthoDB" id="10039395at2759"/>
<dbReference type="PANTHER" id="PTHR46013:SF4">
    <property type="entry name" value="B-CELL RECEPTOR CD22-RELATED"/>
    <property type="match status" value="1"/>
</dbReference>
<dbReference type="InterPro" id="IPR003598">
    <property type="entry name" value="Ig_sub2"/>
</dbReference>
<evidence type="ECO:0000259" key="4">
    <source>
        <dbReference type="PROSITE" id="PS50835"/>
    </source>
</evidence>
<feature type="compositionally biased region" description="Acidic residues" evidence="2">
    <location>
        <begin position="212"/>
        <end position="222"/>
    </location>
</feature>
<feature type="transmembrane region" description="Helical" evidence="3">
    <location>
        <begin position="1289"/>
        <end position="1311"/>
    </location>
</feature>
<feature type="domain" description="Ig-like" evidence="4">
    <location>
        <begin position="560"/>
        <end position="640"/>
    </location>
</feature>
<evidence type="ECO:0000313" key="6">
    <source>
        <dbReference type="Proteomes" id="UP000316079"/>
    </source>
</evidence>
<dbReference type="Proteomes" id="UP000316079">
    <property type="component" value="Unassembled WGS sequence"/>
</dbReference>
<feature type="domain" description="Ig-like" evidence="4">
    <location>
        <begin position="927"/>
        <end position="1005"/>
    </location>
</feature>
<feature type="domain" description="Ig-like" evidence="4">
    <location>
        <begin position="2092"/>
        <end position="2171"/>
    </location>
</feature>
<feature type="domain" description="Ig-like" evidence="4">
    <location>
        <begin position="1101"/>
        <end position="1174"/>
    </location>
</feature>
<keyword evidence="3" id="KW-1133">Transmembrane helix</keyword>
<dbReference type="Gene3D" id="2.60.40.10">
    <property type="entry name" value="Immunoglobulins"/>
    <property type="match status" value="20"/>
</dbReference>
<dbReference type="InterPro" id="IPR003599">
    <property type="entry name" value="Ig_sub"/>
</dbReference>
<dbReference type="STRING" id="623744.A0A553QQ82"/>
<keyword evidence="3" id="KW-0472">Membrane</keyword>
<feature type="transmembrane region" description="Helical" evidence="3">
    <location>
        <begin position="2264"/>
        <end position="2289"/>
    </location>
</feature>
<evidence type="ECO:0000313" key="5">
    <source>
        <dbReference type="EMBL" id="TRY92143.1"/>
    </source>
</evidence>
<dbReference type="Pfam" id="PF07686">
    <property type="entry name" value="V-set"/>
    <property type="match status" value="2"/>
</dbReference>
<feature type="transmembrane region" description="Helical" evidence="3">
    <location>
        <begin position="1700"/>
        <end position="1721"/>
    </location>
</feature>